<proteinExistence type="predicted"/>
<protein>
    <recommendedName>
        <fullName evidence="3">WYL domain-containing protein</fullName>
    </recommendedName>
</protein>
<accession>A0ABV1B7Q9</accession>
<comment type="caution">
    <text evidence="1">The sequence shown here is derived from an EMBL/GenBank/DDBJ whole genome shotgun (WGS) entry which is preliminary data.</text>
</comment>
<sequence>MNSELMAQLRKDLKVNTYEGELTTYYECRLIYSALAEWMRFTVFDEVTDDYFCKSKAYILRRGIEVLRSFIGSSPALQQWFLEDEKGVHEFDAPVKEIRDRMLLAGEYFEFLPSHDLTIPSTERININDRFDRVIGTSVDSISNQIKYVGITKIVKTEAVKKDYDEFSLEQYMAWILKTAIWNTVKDIDKFEFFDAYSKKAPYKSWVDFPPNGMDYHLGRISLYNGLHEYYLFKKNKEGEWLNSQLQELLSETKEERRIILGLRMMCNNKAVVKYKTRGDVVELKLMCRLPIKEEILMETYCWPLRYYMDKLNYIVPVEVWPNIKHTLEVNLGMKIEEQ</sequence>
<gene>
    <name evidence="1" type="ORF">WMO25_12955</name>
</gene>
<keyword evidence="2" id="KW-1185">Reference proteome</keyword>
<reference evidence="1 2" key="1">
    <citation type="submission" date="2024-03" db="EMBL/GenBank/DDBJ databases">
        <title>Human intestinal bacterial collection.</title>
        <authorList>
            <person name="Pauvert C."/>
            <person name="Hitch T.C.A."/>
            <person name="Clavel T."/>
        </authorList>
    </citation>
    <scope>NUCLEOTIDE SEQUENCE [LARGE SCALE GENOMIC DNA]</scope>
    <source>
        <strain evidence="1 2">CLA-AA-H190</strain>
    </source>
</reference>
<evidence type="ECO:0000313" key="2">
    <source>
        <dbReference type="Proteomes" id="UP001469749"/>
    </source>
</evidence>
<evidence type="ECO:0008006" key="3">
    <source>
        <dbReference type="Google" id="ProtNLM"/>
    </source>
</evidence>
<dbReference type="EMBL" id="JBBMEK010000187">
    <property type="protein sequence ID" value="MEQ2365981.1"/>
    <property type="molecule type" value="Genomic_DNA"/>
</dbReference>
<name>A0ABV1B7Q9_9FIRM</name>
<organism evidence="1 2">
    <name type="scientific">Coprococcus intestinihominis</name>
    <dbReference type="NCBI Taxonomy" id="3133154"/>
    <lineage>
        <taxon>Bacteria</taxon>
        <taxon>Bacillati</taxon>
        <taxon>Bacillota</taxon>
        <taxon>Clostridia</taxon>
        <taxon>Lachnospirales</taxon>
        <taxon>Lachnospiraceae</taxon>
        <taxon>Coprococcus</taxon>
    </lineage>
</organism>
<dbReference type="Proteomes" id="UP001469749">
    <property type="component" value="Unassembled WGS sequence"/>
</dbReference>
<dbReference type="RefSeq" id="WP_235232827.1">
    <property type="nucleotide sequence ID" value="NZ_JBBMEK010000187.1"/>
</dbReference>
<evidence type="ECO:0000313" key="1">
    <source>
        <dbReference type="EMBL" id="MEQ2365981.1"/>
    </source>
</evidence>